<comment type="catalytic activity">
    <reaction evidence="8">
        <text>a 6-O-methyl-2'-deoxyguanosine in DNA + L-cysteinyl-[protein] = S-methyl-L-cysteinyl-[protein] + a 2'-deoxyguanosine in DNA</text>
        <dbReference type="Rhea" id="RHEA:24000"/>
        <dbReference type="Rhea" id="RHEA-COMP:10131"/>
        <dbReference type="Rhea" id="RHEA-COMP:10132"/>
        <dbReference type="Rhea" id="RHEA-COMP:11367"/>
        <dbReference type="Rhea" id="RHEA-COMP:11368"/>
        <dbReference type="ChEBI" id="CHEBI:29950"/>
        <dbReference type="ChEBI" id="CHEBI:82612"/>
        <dbReference type="ChEBI" id="CHEBI:85445"/>
        <dbReference type="ChEBI" id="CHEBI:85448"/>
        <dbReference type="EC" id="2.1.1.63"/>
    </reaction>
</comment>
<evidence type="ECO:0000313" key="11">
    <source>
        <dbReference type="Proteomes" id="UP000256774"/>
    </source>
</evidence>
<dbReference type="InterPro" id="IPR001497">
    <property type="entry name" value="MethylDNA_cys_MeTrfase_AS"/>
</dbReference>
<sequence>MNPTLNTAVSKPQPKQATAVTLRYHCFDGAAGRLLLAVGDAGIASVIISASDEELIAGLQSEHPKAQCLPMSADEQRAHQATAKAIAAMSKGEPATIALPLALPGTAFQQAVWQALCRIPRGQTISYKALAAQAGRPKAIRAAASACGANPIALVVPCHRVVASDGGLGGYKWGVAHKAELLRREQLD</sequence>
<evidence type="ECO:0000256" key="4">
    <source>
        <dbReference type="ARBA" id="ARBA00022603"/>
    </source>
</evidence>
<keyword evidence="7" id="KW-0234">DNA repair</keyword>
<accession>A0A3E0H1B4</accession>
<dbReference type="InterPro" id="IPR036217">
    <property type="entry name" value="MethylDNA_cys_MeTrfase_DNAb"/>
</dbReference>
<dbReference type="PROSITE" id="PS00374">
    <property type="entry name" value="MGMT"/>
    <property type="match status" value="1"/>
</dbReference>
<evidence type="ECO:0000256" key="1">
    <source>
        <dbReference type="ARBA" id="ARBA00001286"/>
    </source>
</evidence>
<dbReference type="EC" id="2.1.1.63" evidence="3"/>
<dbReference type="CDD" id="cd06445">
    <property type="entry name" value="ATase"/>
    <property type="match status" value="1"/>
</dbReference>
<evidence type="ECO:0000256" key="3">
    <source>
        <dbReference type="ARBA" id="ARBA00011918"/>
    </source>
</evidence>
<dbReference type="FunFam" id="1.10.10.10:FF:000214">
    <property type="entry name" value="Methylated-DNA--protein-cysteine methyltransferase"/>
    <property type="match status" value="1"/>
</dbReference>
<comment type="caution">
    <text evidence="10">The sequence shown here is derived from an EMBL/GenBank/DDBJ whole genome shotgun (WGS) entry which is preliminary data.</text>
</comment>
<dbReference type="NCBIfam" id="TIGR00589">
    <property type="entry name" value="ogt"/>
    <property type="match status" value="1"/>
</dbReference>
<keyword evidence="11" id="KW-1185">Reference proteome</keyword>
<keyword evidence="4 10" id="KW-0489">Methyltransferase</keyword>
<keyword evidence="6" id="KW-0227">DNA damage</keyword>
<evidence type="ECO:0000256" key="8">
    <source>
        <dbReference type="ARBA" id="ARBA00049348"/>
    </source>
</evidence>
<evidence type="ECO:0000256" key="2">
    <source>
        <dbReference type="ARBA" id="ARBA00008711"/>
    </source>
</evidence>
<dbReference type="PANTHER" id="PTHR10815:SF14">
    <property type="entry name" value="BIFUNCTIONAL TRANSCRIPTIONAL ACTIVATOR_DNA REPAIR ENZYME ADA"/>
    <property type="match status" value="1"/>
</dbReference>
<gene>
    <name evidence="10" type="ORF">DFR26_1812</name>
</gene>
<organism evidence="10 11">
    <name type="scientific">Paraperlucidibaca baekdonensis</name>
    <dbReference type="NCBI Taxonomy" id="748120"/>
    <lineage>
        <taxon>Bacteria</taxon>
        <taxon>Pseudomonadati</taxon>
        <taxon>Pseudomonadota</taxon>
        <taxon>Gammaproteobacteria</taxon>
        <taxon>Moraxellales</taxon>
        <taxon>Moraxellaceae</taxon>
        <taxon>Paraperlucidibaca</taxon>
    </lineage>
</organism>
<evidence type="ECO:0000256" key="6">
    <source>
        <dbReference type="ARBA" id="ARBA00022763"/>
    </source>
</evidence>
<dbReference type="InterPro" id="IPR036631">
    <property type="entry name" value="MGMT_N_sf"/>
</dbReference>
<dbReference type="SUPFAM" id="SSF46767">
    <property type="entry name" value="Methylated DNA-protein cysteine methyltransferase, C-terminal domain"/>
    <property type="match status" value="1"/>
</dbReference>
<dbReference type="Gene3D" id="3.30.160.70">
    <property type="entry name" value="Methylated DNA-protein cysteine methyltransferase domain"/>
    <property type="match status" value="1"/>
</dbReference>
<dbReference type="InterPro" id="IPR014048">
    <property type="entry name" value="MethylDNA_cys_MeTrfase_DNA-bd"/>
</dbReference>
<evidence type="ECO:0000313" key="10">
    <source>
        <dbReference type="EMBL" id="REH36680.1"/>
    </source>
</evidence>
<name>A0A3E0H1B4_9GAMM</name>
<dbReference type="SUPFAM" id="SSF53155">
    <property type="entry name" value="Methylated DNA-protein cysteine methyltransferase domain"/>
    <property type="match status" value="1"/>
</dbReference>
<dbReference type="PANTHER" id="PTHR10815">
    <property type="entry name" value="METHYLATED-DNA--PROTEIN-CYSTEINE METHYLTRANSFERASE"/>
    <property type="match status" value="1"/>
</dbReference>
<dbReference type="Gene3D" id="1.10.10.10">
    <property type="entry name" value="Winged helix-like DNA-binding domain superfamily/Winged helix DNA-binding domain"/>
    <property type="match status" value="1"/>
</dbReference>
<dbReference type="InterPro" id="IPR036388">
    <property type="entry name" value="WH-like_DNA-bd_sf"/>
</dbReference>
<dbReference type="GO" id="GO:0003908">
    <property type="term" value="F:methylated-DNA-[protein]-cysteine S-methyltransferase activity"/>
    <property type="evidence" value="ECO:0007669"/>
    <property type="project" value="UniProtKB-EC"/>
</dbReference>
<proteinExistence type="inferred from homology"/>
<evidence type="ECO:0000256" key="5">
    <source>
        <dbReference type="ARBA" id="ARBA00022679"/>
    </source>
</evidence>
<dbReference type="GO" id="GO:0032259">
    <property type="term" value="P:methylation"/>
    <property type="evidence" value="ECO:0007669"/>
    <property type="project" value="UniProtKB-KW"/>
</dbReference>
<dbReference type="GO" id="GO:0006281">
    <property type="term" value="P:DNA repair"/>
    <property type="evidence" value="ECO:0007669"/>
    <property type="project" value="UniProtKB-KW"/>
</dbReference>
<dbReference type="EMBL" id="QUNR01000004">
    <property type="protein sequence ID" value="REH36680.1"/>
    <property type="molecule type" value="Genomic_DNA"/>
</dbReference>
<comment type="similarity">
    <text evidence="2">Belongs to the MGMT family.</text>
</comment>
<keyword evidence="5 10" id="KW-0808">Transferase</keyword>
<comment type="catalytic activity">
    <reaction evidence="1">
        <text>a 4-O-methyl-thymidine in DNA + L-cysteinyl-[protein] = a thymidine in DNA + S-methyl-L-cysteinyl-[protein]</text>
        <dbReference type="Rhea" id="RHEA:53428"/>
        <dbReference type="Rhea" id="RHEA-COMP:10131"/>
        <dbReference type="Rhea" id="RHEA-COMP:10132"/>
        <dbReference type="Rhea" id="RHEA-COMP:13555"/>
        <dbReference type="Rhea" id="RHEA-COMP:13556"/>
        <dbReference type="ChEBI" id="CHEBI:29950"/>
        <dbReference type="ChEBI" id="CHEBI:82612"/>
        <dbReference type="ChEBI" id="CHEBI:137386"/>
        <dbReference type="ChEBI" id="CHEBI:137387"/>
        <dbReference type="EC" id="2.1.1.63"/>
    </reaction>
</comment>
<reference evidence="10 11" key="1">
    <citation type="submission" date="2018-08" db="EMBL/GenBank/DDBJ databases">
        <title>Genomic Encyclopedia of Type Strains, Phase IV (KMG-IV): sequencing the most valuable type-strain genomes for metagenomic binning, comparative biology and taxonomic classification.</title>
        <authorList>
            <person name="Goeker M."/>
        </authorList>
    </citation>
    <scope>NUCLEOTIDE SEQUENCE [LARGE SCALE GENOMIC DNA]</scope>
    <source>
        <strain evidence="10 11">DSM 26022</strain>
    </source>
</reference>
<protein>
    <recommendedName>
        <fullName evidence="3">methylated-DNA--[protein]-cysteine S-methyltransferase</fullName>
        <ecNumber evidence="3">2.1.1.63</ecNumber>
    </recommendedName>
</protein>
<dbReference type="Proteomes" id="UP000256774">
    <property type="component" value="Unassembled WGS sequence"/>
</dbReference>
<evidence type="ECO:0000256" key="7">
    <source>
        <dbReference type="ARBA" id="ARBA00023204"/>
    </source>
</evidence>
<dbReference type="OrthoDB" id="9802228at2"/>
<dbReference type="Pfam" id="PF01035">
    <property type="entry name" value="DNA_binding_1"/>
    <property type="match status" value="1"/>
</dbReference>
<feature type="domain" description="Methylated-DNA-[protein]-cysteine S-methyltransferase DNA binding" evidence="9">
    <location>
        <begin position="107"/>
        <end position="186"/>
    </location>
</feature>
<evidence type="ECO:0000259" key="9">
    <source>
        <dbReference type="Pfam" id="PF01035"/>
    </source>
</evidence>
<dbReference type="AlphaFoldDB" id="A0A3E0H1B4"/>